<dbReference type="SUPFAM" id="SSF51011">
    <property type="entry name" value="Glycosyl hydrolase domain"/>
    <property type="match status" value="1"/>
</dbReference>
<keyword evidence="4" id="KW-0934">Plastid</keyword>
<comment type="catalytic activity">
    <reaction evidence="7">
        <text>Hydrolysis of (1-&gt;6)-alpha-D-glucosidic branch linkages in glycogen, amylopectin and their beta-limit dextrins.</text>
        <dbReference type="EC" id="3.2.1.68"/>
    </reaction>
</comment>
<sequence length="808" mass="90085">MAGCGSRPTGHVAGPRNTLITTLTRYRRFICSRSSNKAFQPTNLFSATPPLVRRSTADRCRRSVKARSSSSTPVMGSEFEPSSQAGATAWGANVQAAPGNADKLGPSRDANGNVNFAIFSSAATRVVLVLTHENDATMTDPPAVELECQRVDQNNGIWAVAATNLPGRGILYGFRVWGEGGWDTGQRWDQGKRVLLDPYAPLVHGRTTWATRDTVEHFEEGVGSRWRGTFDLDEQPFDWGPGYSKPNVPWEDTVVYEMSVRAYTGSPTSGLTNPELTRGTYYGVAERADHLASLGVTAVELLPVFEYDELEFQRLGSSYPRSHLINAWGYSHLSFMSPMSRFGTTGCGPVEAARQFKEMVKSLHARGIEVILDVVYNHTVEGGDVEAYHISWRGIDNKAYYMINMGEYDMMCNYSGCGNSVNANHPMVKKQIIDSLVRWVEEFHVDGFRFDLASVLCRDSGGKPLEDPPLIREISKHPVLSKTKLISEPWDCGGLYLVGKFPNWDIWAEWNGQYRDIVRKFVKGDGGMKKSFATALCGSANLYNYNNRKPYHSVNFVTCHDGFSLRDLVSYNGKHNDANGEGGRDGSNDNLSWNCGVEGETNDEGVNGLRVRQMKNFTFALLMSQGTPMMRMGDEYGLSTNGNNNTYGHDNEMTWMNWDKVAQESDLVKFTSELAHFRRQHPALGRSDFLGDGDVTWHETNWDNLESKFLACTLHCPRGVGGDANPWRPDLQMDESTRNGDLLLAFNAHEYWIKWAIPAAPNGRQWYRVVDTNLPGPRDMEFNGKDAPIDAGSVYNVAPWSSLMFVAK</sequence>
<protein>
    <recommendedName>
        <fullName evidence="8">isoamylase</fullName>
        <ecNumber evidence="8">3.2.1.68</ecNumber>
    </recommendedName>
</protein>
<dbReference type="AlphaFoldDB" id="A0A830HUE7"/>
<dbReference type="OrthoDB" id="204980at2759"/>
<dbReference type="InterPro" id="IPR044505">
    <property type="entry name" value="GlgX_Isoamylase_N_E_set"/>
</dbReference>
<dbReference type="InterPro" id="IPR017853">
    <property type="entry name" value="GH"/>
</dbReference>
<keyword evidence="3" id="KW-0150">Chloroplast</keyword>
<feature type="domain" description="Glycosyl hydrolase family 13 catalytic" evidence="10">
    <location>
        <begin position="257"/>
        <end position="678"/>
    </location>
</feature>
<evidence type="ECO:0000256" key="2">
    <source>
        <dbReference type="ARBA" id="ARBA00008061"/>
    </source>
</evidence>
<evidence type="ECO:0000256" key="8">
    <source>
        <dbReference type="ARBA" id="ARBA00066531"/>
    </source>
</evidence>
<dbReference type="InterPro" id="IPR013780">
    <property type="entry name" value="Glyco_hydro_b"/>
</dbReference>
<dbReference type="InterPro" id="IPR004193">
    <property type="entry name" value="Glyco_hydro_13_N"/>
</dbReference>
<comment type="caution">
    <text evidence="11">The sequence shown here is derived from an EMBL/GenBank/DDBJ whole genome shotgun (WGS) entry which is preliminary data.</text>
</comment>
<dbReference type="Gene3D" id="3.20.20.80">
    <property type="entry name" value="Glycosidases"/>
    <property type="match status" value="1"/>
</dbReference>
<organism evidence="11 12">
    <name type="scientific">Pycnococcus provasolii</name>
    <dbReference type="NCBI Taxonomy" id="41880"/>
    <lineage>
        <taxon>Eukaryota</taxon>
        <taxon>Viridiplantae</taxon>
        <taxon>Chlorophyta</taxon>
        <taxon>Pseudoscourfieldiophyceae</taxon>
        <taxon>Pseudoscourfieldiales</taxon>
        <taxon>Pycnococcaceae</taxon>
        <taxon>Pycnococcus</taxon>
    </lineage>
</organism>
<dbReference type="Pfam" id="PF02922">
    <property type="entry name" value="CBM_48"/>
    <property type="match status" value="1"/>
</dbReference>
<dbReference type="CDD" id="cd02856">
    <property type="entry name" value="E_set_GDE_Isoamylase_N"/>
    <property type="match status" value="1"/>
</dbReference>
<feature type="region of interest" description="Disordered" evidence="9">
    <location>
        <begin position="63"/>
        <end position="83"/>
    </location>
</feature>
<evidence type="ECO:0000313" key="12">
    <source>
        <dbReference type="Proteomes" id="UP000660262"/>
    </source>
</evidence>
<dbReference type="CDD" id="cd11326">
    <property type="entry name" value="AmyAc_Glg_debranch"/>
    <property type="match status" value="1"/>
</dbReference>
<dbReference type="EC" id="3.2.1.68" evidence="8"/>
<comment type="similarity">
    <text evidence="2">Belongs to the glycosyl hydrolase 13 family.</text>
</comment>
<dbReference type="FunFam" id="3.20.20.80:FF:000054">
    <property type="entry name" value="Glycogen debranching enzyme"/>
    <property type="match status" value="1"/>
</dbReference>
<dbReference type="Pfam" id="PF00128">
    <property type="entry name" value="Alpha-amylase"/>
    <property type="match status" value="1"/>
</dbReference>
<dbReference type="InterPro" id="IPR013783">
    <property type="entry name" value="Ig-like_fold"/>
</dbReference>
<keyword evidence="6" id="KW-0809">Transit peptide</keyword>
<dbReference type="InterPro" id="IPR014756">
    <property type="entry name" value="Ig_E-set"/>
</dbReference>
<dbReference type="Proteomes" id="UP000660262">
    <property type="component" value="Unassembled WGS sequence"/>
</dbReference>
<dbReference type="InterPro" id="IPR006047">
    <property type="entry name" value="GH13_cat_dom"/>
</dbReference>
<evidence type="ECO:0000256" key="7">
    <source>
        <dbReference type="ARBA" id="ARBA00051664"/>
    </source>
</evidence>
<dbReference type="SUPFAM" id="SSF51445">
    <property type="entry name" value="(Trans)glycosidases"/>
    <property type="match status" value="1"/>
</dbReference>
<dbReference type="GO" id="GO:0009507">
    <property type="term" value="C:chloroplast"/>
    <property type="evidence" value="ECO:0007669"/>
    <property type="project" value="UniProtKB-SubCell"/>
</dbReference>
<dbReference type="EMBL" id="BNJQ01000029">
    <property type="protein sequence ID" value="GHP10323.1"/>
    <property type="molecule type" value="Genomic_DNA"/>
</dbReference>
<evidence type="ECO:0000256" key="6">
    <source>
        <dbReference type="ARBA" id="ARBA00022946"/>
    </source>
</evidence>
<name>A0A830HUE7_9CHLO</name>
<dbReference type="SMART" id="SM00642">
    <property type="entry name" value="Aamy"/>
    <property type="match status" value="1"/>
</dbReference>
<proteinExistence type="inferred from homology"/>
<evidence type="ECO:0000313" key="11">
    <source>
        <dbReference type="EMBL" id="GHP10323.1"/>
    </source>
</evidence>
<gene>
    <name evidence="11" type="ORF">PPROV_000905400</name>
</gene>
<evidence type="ECO:0000259" key="10">
    <source>
        <dbReference type="SMART" id="SM00642"/>
    </source>
</evidence>
<keyword evidence="5" id="KW-0378">Hydrolase</keyword>
<feature type="compositionally biased region" description="Polar residues" evidence="9">
    <location>
        <begin position="66"/>
        <end position="83"/>
    </location>
</feature>
<evidence type="ECO:0000256" key="5">
    <source>
        <dbReference type="ARBA" id="ARBA00022801"/>
    </source>
</evidence>
<keyword evidence="12" id="KW-1185">Reference proteome</keyword>
<dbReference type="Gene3D" id="2.60.40.10">
    <property type="entry name" value="Immunoglobulins"/>
    <property type="match status" value="1"/>
</dbReference>
<dbReference type="GO" id="GO:0019156">
    <property type="term" value="F:isoamylase activity"/>
    <property type="evidence" value="ECO:0007669"/>
    <property type="project" value="UniProtKB-EC"/>
</dbReference>
<evidence type="ECO:0000256" key="4">
    <source>
        <dbReference type="ARBA" id="ARBA00022640"/>
    </source>
</evidence>
<reference evidence="11" key="1">
    <citation type="submission" date="2020-10" db="EMBL/GenBank/DDBJ databases">
        <title>Unveiling of a novel bifunctional photoreceptor, Dualchrome1, isolated from a cosmopolitan green alga.</title>
        <authorList>
            <person name="Suzuki S."/>
            <person name="Kawachi M."/>
        </authorList>
    </citation>
    <scope>NUCLEOTIDE SEQUENCE</scope>
    <source>
        <strain evidence="11">NIES 2893</strain>
    </source>
</reference>
<dbReference type="SUPFAM" id="SSF81296">
    <property type="entry name" value="E set domains"/>
    <property type="match status" value="1"/>
</dbReference>
<accession>A0A830HUE7</accession>
<evidence type="ECO:0000256" key="3">
    <source>
        <dbReference type="ARBA" id="ARBA00022528"/>
    </source>
</evidence>
<comment type="subcellular location">
    <subcellularLocation>
        <location evidence="1">Plastid</location>
        <location evidence="1">Chloroplast</location>
    </subcellularLocation>
</comment>
<dbReference type="Gene3D" id="2.60.40.1180">
    <property type="entry name" value="Golgi alpha-mannosidase II"/>
    <property type="match status" value="1"/>
</dbReference>
<evidence type="ECO:0000256" key="9">
    <source>
        <dbReference type="SAM" id="MobiDB-lite"/>
    </source>
</evidence>
<dbReference type="PANTHER" id="PTHR43002">
    <property type="entry name" value="GLYCOGEN DEBRANCHING ENZYME"/>
    <property type="match status" value="1"/>
</dbReference>
<dbReference type="GO" id="GO:0005975">
    <property type="term" value="P:carbohydrate metabolic process"/>
    <property type="evidence" value="ECO:0007669"/>
    <property type="project" value="InterPro"/>
</dbReference>
<evidence type="ECO:0000256" key="1">
    <source>
        <dbReference type="ARBA" id="ARBA00004229"/>
    </source>
</evidence>